<dbReference type="Proteomes" id="UP001218188">
    <property type="component" value="Unassembled WGS sequence"/>
</dbReference>
<dbReference type="InterPro" id="IPR036291">
    <property type="entry name" value="NAD(P)-bd_dom_sf"/>
</dbReference>
<evidence type="ECO:0000313" key="5">
    <source>
        <dbReference type="Proteomes" id="UP001218188"/>
    </source>
</evidence>
<name>A0AAD6SPM1_9AGAR</name>
<evidence type="ECO:0000256" key="2">
    <source>
        <dbReference type="ARBA" id="ARBA00023002"/>
    </source>
</evidence>
<accession>A0AAD6SPM1</accession>
<dbReference type="Gene3D" id="3.40.50.720">
    <property type="entry name" value="NAD(P)-binding Rossmann-like Domain"/>
    <property type="match status" value="1"/>
</dbReference>
<evidence type="ECO:0000256" key="1">
    <source>
        <dbReference type="ARBA" id="ARBA00006484"/>
    </source>
</evidence>
<dbReference type="Pfam" id="PF00106">
    <property type="entry name" value="adh_short"/>
    <property type="match status" value="1"/>
</dbReference>
<comment type="similarity">
    <text evidence="1">Belongs to the short-chain dehydrogenases/reductases (SDR) family.</text>
</comment>
<protein>
    <submittedName>
        <fullName evidence="4">Oxidoreductase</fullName>
    </submittedName>
</protein>
<evidence type="ECO:0000313" key="4">
    <source>
        <dbReference type="EMBL" id="KAJ7030806.1"/>
    </source>
</evidence>
<organism evidence="4 5">
    <name type="scientific">Mycena alexandri</name>
    <dbReference type="NCBI Taxonomy" id="1745969"/>
    <lineage>
        <taxon>Eukaryota</taxon>
        <taxon>Fungi</taxon>
        <taxon>Dikarya</taxon>
        <taxon>Basidiomycota</taxon>
        <taxon>Agaricomycotina</taxon>
        <taxon>Agaricomycetes</taxon>
        <taxon>Agaricomycetidae</taxon>
        <taxon>Agaricales</taxon>
        <taxon>Marasmiineae</taxon>
        <taxon>Mycenaceae</taxon>
        <taxon>Mycena</taxon>
    </lineage>
</organism>
<dbReference type="PRINTS" id="PR00081">
    <property type="entry name" value="GDHRDH"/>
</dbReference>
<dbReference type="SUPFAM" id="SSF51735">
    <property type="entry name" value="NAD(P)-binding Rossmann-fold domains"/>
    <property type="match status" value="1"/>
</dbReference>
<feature type="region of interest" description="Disordered" evidence="3">
    <location>
        <begin position="310"/>
        <end position="356"/>
    </location>
</feature>
<dbReference type="AlphaFoldDB" id="A0AAD6SPM1"/>
<keyword evidence="2" id="KW-0560">Oxidoreductase</keyword>
<dbReference type="PANTHER" id="PTHR24320">
    <property type="entry name" value="RETINOL DEHYDROGENASE"/>
    <property type="match status" value="1"/>
</dbReference>
<reference evidence="4" key="1">
    <citation type="submission" date="2023-03" db="EMBL/GenBank/DDBJ databases">
        <title>Massive genome expansion in bonnet fungi (Mycena s.s.) driven by repeated elements and novel gene families across ecological guilds.</title>
        <authorList>
            <consortium name="Lawrence Berkeley National Laboratory"/>
            <person name="Harder C.B."/>
            <person name="Miyauchi S."/>
            <person name="Viragh M."/>
            <person name="Kuo A."/>
            <person name="Thoen E."/>
            <person name="Andreopoulos B."/>
            <person name="Lu D."/>
            <person name="Skrede I."/>
            <person name="Drula E."/>
            <person name="Henrissat B."/>
            <person name="Morin E."/>
            <person name="Kohler A."/>
            <person name="Barry K."/>
            <person name="LaButti K."/>
            <person name="Morin E."/>
            <person name="Salamov A."/>
            <person name="Lipzen A."/>
            <person name="Mereny Z."/>
            <person name="Hegedus B."/>
            <person name="Baldrian P."/>
            <person name="Stursova M."/>
            <person name="Weitz H."/>
            <person name="Taylor A."/>
            <person name="Grigoriev I.V."/>
            <person name="Nagy L.G."/>
            <person name="Martin F."/>
            <person name="Kauserud H."/>
        </authorList>
    </citation>
    <scope>NUCLEOTIDE SEQUENCE</scope>
    <source>
        <strain evidence="4">CBHHK200</strain>
    </source>
</reference>
<comment type="caution">
    <text evidence="4">The sequence shown here is derived from an EMBL/GenBank/DDBJ whole genome shotgun (WGS) entry which is preliminary data.</text>
</comment>
<evidence type="ECO:0000256" key="3">
    <source>
        <dbReference type="SAM" id="MobiDB-lite"/>
    </source>
</evidence>
<keyword evidence="5" id="KW-1185">Reference proteome</keyword>
<dbReference type="EMBL" id="JARJCM010000087">
    <property type="protein sequence ID" value="KAJ7030806.1"/>
    <property type="molecule type" value="Genomic_DNA"/>
</dbReference>
<dbReference type="PANTHER" id="PTHR24320:SF154">
    <property type="entry name" value="OXIDOREDUCTASE, SHORT-CHAIN DEHYDROGENASE_REDUCTASE FAMILY (AFU_ORTHOLOGUE AFUA_2G04560)"/>
    <property type="match status" value="1"/>
</dbReference>
<gene>
    <name evidence="4" type="ORF">C8F04DRAFT_1222302</name>
</gene>
<dbReference type="GO" id="GO:0016491">
    <property type="term" value="F:oxidoreductase activity"/>
    <property type="evidence" value="ECO:0007669"/>
    <property type="project" value="UniProtKB-KW"/>
</dbReference>
<dbReference type="InterPro" id="IPR002347">
    <property type="entry name" value="SDR_fam"/>
</dbReference>
<sequence>MKFDPARIPDLSGKVFFVTGGTAGIGKETLLALAKHSPKGLYFTGRNSQRGAQIVADINASAPSITIVFLECDLESLESVKQAAEQFVSQSDRLDVLVCNAGVMNVPPALTKDGYEVHFGLNHLAHALFIKLLLPTLLRTAETPNADARVVSVTSQGYAMHPRGGILFDDLRTTQASSQLFVNYGQSKLANILYTAELARRYPQITAVSIHPGVVRTELVSTQSMFTRALIVVTNPFSRLTPQQGAYNTLWASTSDKDKIVNGAFYEPVGVPGRHMRQSRDDKLAAQLWEWSDKELEGYHLSAVASGGCRPPSARCRRMDTPHPSASSEVQRMPMPHLPASAGVHQTHTAPPDAGG</sequence>
<proteinExistence type="inferred from homology"/>